<dbReference type="EMBL" id="AADV02000142">
    <property type="protein sequence ID" value="EAM48468.1"/>
    <property type="molecule type" value="Genomic_DNA"/>
</dbReference>
<dbReference type="KEGG" id="cwa:CwatDRAFT_0873"/>
<evidence type="ECO:0000256" key="1">
    <source>
        <dbReference type="SAM" id="Coils"/>
    </source>
</evidence>
<organism evidence="2 3">
    <name type="scientific">Crocosphaera watsonii WH 8501</name>
    <dbReference type="NCBI Taxonomy" id="165597"/>
    <lineage>
        <taxon>Bacteria</taxon>
        <taxon>Bacillati</taxon>
        <taxon>Cyanobacteriota</taxon>
        <taxon>Cyanophyceae</taxon>
        <taxon>Oscillatoriophycideae</taxon>
        <taxon>Chroococcales</taxon>
        <taxon>Aphanothecaceae</taxon>
        <taxon>Crocosphaera</taxon>
    </lineage>
</organism>
<dbReference type="RefSeq" id="WP_007307749.1">
    <property type="nucleotide sequence ID" value="NZ_AADV02000142.1"/>
</dbReference>
<dbReference type="Proteomes" id="UP000003922">
    <property type="component" value="Unassembled WGS sequence"/>
</dbReference>
<reference evidence="2" key="3">
    <citation type="submission" date="2016-12" db="EMBL/GenBank/DDBJ databases">
        <title>Annotation of the draft genome assembly of Crocosphaera watsonii WH 8501.</title>
        <authorList>
            <consortium name="US DOE Joint Genome Institute (JGI-ORNL)"/>
            <person name="Larimer F."/>
            <person name="Land M."/>
        </authorList>
    </citation>
    <scope>NUCLEOTIDE SEQUENCE</scope>
    <source>
        <strain evidence="2">WH 8501</strain>
    </source>
</reference>
<reference evidence="2" key="1">
    <citation type="submission" date="2004-02" db="EMBL/GenBank/DDBJ databases">
        <authorList>
            <consortium name="DOE Joint Genome Institute"/>
        </authorList>
    </citation>
    <scope>NUCLEOTIDE SEQUENCE [LARGE SCALE GENOMIC DNA]</scope>
    <source>
        <strain evidence="2">WH 8501</strain>
    </source>
</reference>
<protein>
    <recommendedName>
        <fullName evidence="4">DUF3040 domain-containing protein</fullName>
    </recommendedName>
</protein>
<keyword evidence="3" id="KW-1185">Reference proteome</keyword>
<evidence type="ECO:0000313" key="3">
    <source>
        <dbReference type="Proteomes" id="UP000003922"/>
    </source>
</evidence>
<keyword evidence="1" id="KW-0175">Coiled coil</keyword>
<sequence length="114" mass="13713">MNYNEEDQQLKQREQALKQREQEIRLRELELEIARETQETDPPLYQTRKENLGKKSITHWRKNLLFMGKLFMIMVVVCVATKIAYWLALVILISSITWVSYKLFLERKPSNNKK</sequence>
<comment type="caution">
    <text evidence="2">The sequence shown here is derived from an EMBL/GenBank/DDBJ whole genome shotgun (WGS) entry which is preliminary data.</text>
</comment>
<reference evidence="2" key="2">
    <citation type="submission" date="2005-06" db="EMBL/GenBank/DDBJ databases">
        <title>Sequencing of the draft genome and assembly of Crocosphaera watsonii WH 8501.</title>
        <authorList>
            <consortium name="US DOE Joint Genome Institute (JGI-PGF)"/>
            <person name="Copeland A."/>
            <person name="Lucas S."/>
            <person name="Lapidus A."/>
            <person name="Barry K."/>
            <person name="Detter C."/>
            <person name="Glavina T."/>
            <person name="Hammon N."/>
            <person name="Israni S."/>
            <person name="Pitluck S."/>
            <person name="Richardson P."/>
        </authorList>
    </citation>
    <scope>NUCLEOTIDE SEQUENCE [LARGE SCALE GENOMIC DNA]</scope>
    <source>
        <strain evidence="2">WH 8501</strain>
    </source>
</reference>
<evidence type="ECO:0008006" key="4">
    <source>
        <dbReference type="Google" id="ProtNLM"/>
    </source>
</evidence>
<name>Q4BX37_CROWT</name>
<proteinExistence type="predicted"/>
<dbReference type="AlphaFoldDB" id="Q4BX37"/>
<feature type="coiled-coil region" evidence="1">
    <location>
        <begin position="3"/>
        <end position="39"/>
    </location>
</feature>
<evidence type="ECO:0000313" key="2">
    <source>
        <dbReference type="EMBL" id="EAM48468.1"/>
    </source>
</evidence>
<gene>
    <name evidence="2" type="ORF">CwatDRAFT_0873</name>
</gene>
<accession>Q4BX37</accession>